<proteinExistence type="predicted"/>
<gene>
    <name evidence="2" type="ORF">GCM10022281_21120</name>
</gene>
<keyword evidence="1" id="KW-0472">Membrane</keyword>
<name>A0ABP7UBZ5_9SPHN</name>
<evidence type="ECO:0000256" key="1">
    <source>
        <dbReference type="SAM" id="Phobius"/>
    </source>
</evidence>
<reference evidence="3" key="1">
    <citation type="journal article" date="2019" name="Int. J. Syst. Evol. Microbiol.">
        <title>The Global Catalogue of Microorganisms (GCM) 10K type strain sequencing project: providing services to taxonomists for standard genome sequencing and annotation.</title>
        <authorList>
            <consortium name="The Broad Institute Genomics Platform"/>
            <consortium name="The Broad Institute Genome Sequencing Center for Infectious Disease"/>
            <person name="Wu L."/>
            <person name="Ma J."/>
        </authorList>
    </citation>
    <scope>NUCLEOTIDE SEQUENCE [LARGE SCALE GENOMIC DNA]</scope>
    <source>
        <strain evidence="3">JCM 17564</strain>
    </source>
</reference>
<dbReference type="EMBL" id="BAABBR010000001">
    <property type="protein sequence ID" value="GAA4039996.1"/>
    <property type="molecule type" value="Genomic_DNA"/>
</dbReference>
<comment type="caution">
    <text evidence="2">The sequence shown here is derived from an EMBL/GenBank/DDBJ whole genome shotgun (WGS) entry which is preliminary data.</text>
</comment>
<evidence type="ECO:0000313" key="3">
    <source>
        <dbReference type="Proteomes" id="UP001424459"/>
    </source>
</evidence>
<accession>A0ABP7UBZ5</accession>
<dbReference type="RefSeq" id="WP_344697046.1">
    <property type="nucleotide sequence ID" value="NZ_BAABBR010000001.1"/>
</dbReference>
<keyword evidence="3" id="KW-1185">Reference proteome</keyword>
<evidence type="ECO:0000313" key="2">
    <source>
        <dbReference type="EMBL" id="GAA4039996.1"/>
    </source>
</evidence>
<feature type="transmembrane region" description="Helical" evidence="1">
    <location>
        <begin position="12"/>
        <end position="41"/>
    </location>
</feature>
<dbReference type="Proteomes" id="UP001424459">
    <property type="component" value="Unassembled WGS sequence"/>
</dbReference>
<protein>
    <submittedName>
        <fullName evidence="2">Uncharacterized protein</fullName>
    </submittedName>
</protein>
<organism evidence="2 3">
    <name type="scientific">Sphingomonas rosea</name>
    <dbReference type="NCBI Taxonomy" id="335605"/>
    <lineage>
        <taxon>Bacteria</taxon>
        <taxon>Pseudomonadati</taxon>
        <taxon>Pseudomonadota</taxon>
        <taxon>Alphaproteobacteria</taxon>
        <taxon>Sphingomonadales</taxon>
        <taxon>Sphingomonadaceae</taxon>
        <taxon>Sphingomonas</taxon>
    </lineage>
</organism>
<keyword evidence="1" id="KW-0812">Transmembrane</keyword>
<keyword evidence="1" id="KW-1133">Transmembrane helix</keyword>
<sequence length="51" mass="5643">MNDSQNKGLLAFLLVLGFFWLVFDNLALGLIFGFIAVGIVAQRDRKANEGE</sequence>